<reference evidence="1 2" key="1">
    <citation type="submission" date="2019-02" db="EMBL/GenBank/DDBJ databases">
        <title>Deep-cultivation of Planctomycetes and their phenomic and genomic characterization uncovers novel biology.</title>
        <authorList>
            <person name="Wiegand S."/>
            <person name="Jogler M."/>
            <person name="Boedeker C."/>
            <person name="Pinto D."/>
            <person name="Vollmers J."/>
            <person name="Rivas-Marin E."/>
            <person name="Kohn T."/>
            <person name="Peeters S.H."/>
            <person name="Heuer A."/>
            <person name="Rast P."/>
            <person name="Oberbeckmann S."/>
            <person name="Bunk B."/>
            <person name="Jeske O."/>
            <person name="Meyerdierks A."/>
            <person name="Storesund J.E."/>
            <person name="Kallscheuer N."/>
            <person name="Luecker S."/>
            <person name="Lage O.M."/>
            <person name="Pohl T."/>
            <person name="Merkel B.J."/>
            <person name="Hornburger P."/>
            <person name="Mueller R.-W."/>
            <person name="Bruemmer F."/>
            <person name="Labrenz M."/>
            <person name="Spormann A.M."/>
            <person name="Op Den Camp H."/>
            <person name="Overmann J."/>
            <person name="Amann R."/>
            <person name="Jetten M.S.M."/>
            <person name="Mascher T."/>
            <person name="Medema M.H."/>
            <person name="Devos D.P."/>
            <person name="Kaster A.-K."/>
            <person name="Ovreas L."/>
            <person name="Rohde M."/>
            <person name="Galperin M.Y."/>
            <person name="Jogler C."/>
        </authorList>
    </citation>
    <scope>NUCLEOTIDE SEQUENCE [LARGE SCALE GENOMIC DNA]</scope>
    <source>
        <strain evidence="1 2">CA13</strain>
    </source>
</reference>
<protein>
    <submittedName>
        <fullName evidence="1">Uncharacterized protein</fullName>
    </submittedName>
</protein>
<proteinExistence type="predicted"/>
<keyword evidence="2" id="KW-1185">Reference proteome</keyword>
<dbReference type="EMBL" id="SJPJ01000001">
    <property type="protein sequence ID" value="TWT79796.1"/>
    <property type="molecule type" value="Genomic_DNA"/>
</dbReference>
<name>A0A5C5YYP0_9BACT</name>
<gene>
    <name evidence="1" type="ORF">CA13_12030</name>
</gene>
<dbReference type="AlphaFoldDB" id="A0A5C5YYP0"/>
<dbReference type="Proteomes" id="UP000315010">
    <property type="component" value="Unassembled WGS sequence"/>
</dbReference>
<sequence>MTDRFFGIGDSFGGLSQRLEVVAVTLFGVQNTDGQLGAAVDGLVRFQLNPPTESLKHPFGACFLDRSAKRWIGQWSRRPLR</sequence>
<evidence type="ECO:0000313" key="1">
    <source>
        <dbReference type="EMBL" id="TWT79796.1"/>
    </source>
</evidence>
<comment type="caution">
    <text evidence="1">The sequence shown here is derived from an EMBL/GenBank/DDBJ whole genome shotgun (WGS) entry which is preliminary data.</text>
</comment>
<organism evidence="1 2">
    <name type="scientific">Novipirellula herctigrandis</name>
    <dbReference type="NCBI Taxonomy" id="2527986"/>
    <lineage>
        <taxon>Bacteria</taxon>
        <taxon>Pseudomonadati</taxon>
        <taxon>Planctomycetota</taxon>
        <taxon>Planctomycetia</taxon>
        <taxon>Pirellulales</taxon>
        <taxon>Pirellulaceae</taxon>
        <taxon>Novipirellula</taxon>
    </lineage>
</organism>
<accession>A0A5C5YYP0</accession>
<evidence type="ECO:0000313" key="2">
    <source>
        <dbReference type="Proteomes" id="UP000315010"/>
    </source>
</evidence>